<comment type="similarity">
    <text evidence="3">Belongs to the polysaccharide lyase 4 family.</text>
</comment>
<evidence type="ECO:0000259" key="9">
    <source>
        <dbReference type="Pfam" id="PF14683"/>
    </source>
</evidence>
<dbReference type="Pfam" id="PF14683">
    <property type="entry name" value="CBM-like"/>
    <property type="match status" value="1"/>
</dbReference>
<keyword evidence="12" id="KW-1185">Reference proteome</keyword>
<dbReference type="InterPro" id="IPR006311">
    <property type="entry name" value="TAT_signal"/>
</dbReference>
<name>A0ABU2X7P1_9ACTN</name>
<evidence type="ECO:0000256" key="7">
    <source>
        <dbReference type="ARBA" id="ARBA00023180"/>
    </source>
</evidence>
<dbReference type="InterPro" id="IPR008979">
    <property type="entry name" value="Galactose-bd-like_sf"/>
</dbReference>
<evidence type="ECO:0000313" key="12">
    <source>
        <dbReference type="Proteomes" id="UP001180754"/>
    </source>
</evidence>
<dbReference type="Proteomes" id="UP001180754">
    <property type="component" value="Unassembled WGS sequence"/>
</dbReference>
<evidence type="ECO:0000313" key="11">
    <source>
        <dbReference type="EMBL" id="MDT0541941.1"/>
    </source>
</evidence>
<dbReference type="PROSITE" id="PS51318">
    <property type="entry name" value="TAT"/>
    <property type="match status" value="1"/>
</dbReference>
<dbReference type="CDD" id="cd10316">
    <property type="entry name" value="RGL4_M"/>
    <property type="match status" value="1"/>
</dbReference>
<dbReference type="RefSeq" id="WP_311722228.1">
    <property type="nucleotide sequence ID" value="NZ_JAVRFD010000001.1"/>
</dbReference>
<reference evidence="11" key="1">
    <citation type="submission" date="2024-05" db="EMBL/GenBank/DDBJ databases">
        <title>30 novel species of actinomycetes from the DSMZ collection.</title>
        <authorList>
            <person name="Nouioui I."/>
        </authorList>
    </citation>
    <scope>NUCLEOTIDE SEQUENCE</scope>
    <source>
        <strain evidence="11">DSM 41529</strain>
    </source>
</reference>
<dbReference type="InterPro" id="IPR011013">
    <property type="entry name" value="Gal_mutarotase_sf_dom"/>
</dbReference>
<evidence type="ECO:0000256" key="6">
    <source>
        <dbReference type="ARBA" id="ARBA00022729"/>
    </source>
</evidence>
<evidence type="ECO:0000256" key="4">
    <source>
        <dbReference type="ARBA" id="ARBA00012437"/>
    </source>
</evidence>
<dbReference type="InterPro" id="IPR029411">
    <property type="entry name" value="RG-lyase_III"/>
</dbReference>
<evidence type="ECO:0000256" key="8">
    <source>
        <dbReference type="ARBA" id="ARBA00023239"/>
    </source>
</evidence>
<dbReference type="EC" id="4.2.2.23" evidence="4"/>
<dbReference type="SUPFAM" id="SSF49452">
    <property type="entry name" value="Starch-binding domain-like"/>
    <property type="match status" value="1"/>
</dbReference>
<accession>A0ABU2X7P1</accession>
<dbReference type="Pfam" id="PF14686">
    <property type="entry name" value="fn3_3"/>
    <property type="match status" value="1"/>
</dbReference>
<sequence length="635" mass="70499">MLDRRRFHQFGVAAAIGAALPIAGNGITDGIAMADEALGVVETDTDITVDNGPVQLTVSKVSAARATSLKYLGQELLGSGGRGNFDMNNARVGDPLPLPPPQNTYEIRRGEDFVDIAFRYSPTNGGPFWLVRHHIVRAGEPGIHLATTFHHTAELHGFSSEQHRYVFYLDKELFTHASVEDDGIGGVAWRESAARMPTPEELKAATVVMDATYDLAGLGSAYPKRYYTKYDWGTYIKDHAVHGLYGKGFGIWAVTAHRDAFSGGPTRHDLTLHQTDSRPVLLVEPHGAHYGFPPVRVAAGQEWQKTYGPYYVHFNTGDDPAALRADALRYADEKAHAAFYDRVALPGWTPSTERATVHGRVVAQGESRLRGAVAVLSDNGVDMQRTALGYAYWTDTHADGGFTLRDVRPGTYRLTVYKPGVWGEYVRDDVVVPSGGTVRLGTLRWTPLRHGRTVFQIGTPDRTSVEYRRGPEYQQWGTWSFYPQDFPEGVVYRVGRSSPARDWNYLQFQQIDGVRQAPWRILFDLDEAPRAGRTATLTVALAAWSLDTARSVPSRPTHLAISVNDEKTVWRFEPDDSRGATYRSGCSGGYFRRIFSFDAAVLRRGENEITLTINEDTGPEMVNTAAYDAIRLELR</sequence>
<gene>
    <name evidence="11" type="ORF">RND15_04300</name>
</gene>
<keyword evidence="5" id="KW-0964">Secreted</keyword>
<dbReference type="Gene3D" id="2.70.98.10">
    <property type="match status" value="1"/>
</dbReference>
<dbReference type="PANTHER" id="PTHR32018">
    <property type="entry name" value="RHAMNOGALACTURONATE LYASE FAMILY PROTEIN"/>
    <property type="match status" value="1"/>
</dbReference>
<keyword evidence="7" id="KW-0325">Glycoprotein</keyword>
<dbReference type="Gene3D" id="2.60.40.1120">
    <property type="entry name" value="Carboxypeptidase-like, regulatory domain"/>
    <property type="match status" value="1"/>
</dbReference>
<protein>
    <recommendedName>
        <fullName evidence="4">rhamnogalacturonan endolyase</fullName>
        <ecNumber evidence="4">4.2.2.23</ecNumber>
    </recommendedName>
</protein>
<dbReference type="GO" id="GO:0016829">
    <property type="term" value="F:lyase activity"/>
    <property type="evidence" value="ECO:0007669"/>
    <property type="project" value="UniProtKB-KW"/>
</dbReference>
<dbReference type="InterPro" id="IPR051850">
    <property type="entry name" value="Polysacch_Lyase_4"/>
</dbReference>
<dbReference type="Gene3D" id="2.60.120.260">
    <property type="entry name" value="Galactose-binding domain-like"/>
    <property type="match status" value="1"/>
</dbReference>
<dbReference type="InterPro" id="IPR013784">
    <property type="entry name" value="Carb-bd-like_fold"/>
</dbReference>
<keyword evidence="6" id="KW-0732">Signal</keyword>
<evidence type="ECO:0000259" key="10">
    <source>
        <dbReference type="Pfam" id="PF14686"/>
    </source>
</evidence>
<dbReference type="SUPFAM" id="SSF49785">
    <property type="entry name" value="Galactose-binding domain-like"/>
    <property type="match status" value="1"/>
</dbReference>
<evidence type="ECO:0000256" key="1">
    <source>
        <dbReference type="ARBA" id="ARBA00001324"/>
    </source>
</evidence>
<comment type="caution">
    <text evidence="11">The sequence shown here is derived from an EMBL/GenBank/DDBJ whole genome shotgun (WGS) entry which is preliminary data.</text>
</comment>
<dbReference type="PANTHER" id="PTHR32018:SF9">
    <property type="entry name" value="RHAMNOGALACTURONATE LYASE B"/>
    <property type="match status" value="1"/>
</dbReference>
<comment type="subcellular location">
    <subcellularLocation>
        <location evidence="2">Secreted</location>
    </subcellularLocation>
</comment>
<dbReference type="EMBL" id="JAVRFD010000001">
    <property type="protein sequence ID" value="MDT0541941.1"/>
    <property type="molecule type" value="Genomic_DNA"/>
</dbReference>
<organism evidence="11 12">
    <name type="scientific">Streptomyces lonegramiae</name>
    <dbReference type="NCBI Taxonomy" id="3075524"/>
    <lineage>
        <taxon>Bacteria</taxon>
        <taxon>Bacillati</taxon>
        <taxon>Actinomycetota</taxon>
        <taxon>Actinomycetes</taxon>
        <taxon>Kitasatosporales</taxon>
        <taxon>Streptomycetaceae</taxon>
        <taxon>Streptomyces</taxon>
    </lineage>
</organism>
<dbReference type="InterPro" id="IPR014718">
    <property type="entry name" value="GH-type_carb-bd"/>
</dbReference>
<dbReference type="CDD" id="cd10317">
    <property type="entry name" value="RGL4_C"/>
    <property type="match status" value="1"/>
</dbReference>
<evidence type="ECO:0000256" key="2">
    <source>
        <dbReference type="ARBA" id="ARBA00004613"/>
    </source>
</evidence>
<feature type="domain" description="Rhamnogalacturonan lyase" evidence="9">
    <location>
        <begin position="453"/>
        <end position="632"/>
    </location>
</feature>
<evidence type="ECO:0000256" key="5">
    <source>
        <dbReference type="ARBA" id="ARBA00022525"/>
    </source>
</evidence>
<comment type="catalytic activity">
    <reaction evidence="1">
        <text>Endotype eliminative cleavage of L-alpha-rhamnopyranosyl-(1-&gt;4)-alpha-D-galactopyranosyluronic acid bonds of rhamnogalacturonan I domains in ramified hairy regions of pectin leaving L-rhamnopyranose at the reducing end and 4-deoxy-4,5-unsaturated D-galactopyranosyluronic acid at the non-reducing end.</text>
        <dbReference type="EC" id="4.2.2.23"/>
    </reaction>
</comment>
<dbReference type="SUPFAM" id="SSF74650">
    <property type="entry name" value="Galactose mutarotase-like"/>
    <property type="match status" value="1"/>
</dbReference>
<dbReference type="CDD" id="cd10320">
    <property type="entry name" value="RGL4_N"/>
    <property type="match status" value="1"/>
</dbReference>
<keyword evidence="8 11" id="KW-0456">Lyase</keyword>
<evidence type="ECO:0000256" key="3">
    <source>
        <dbReference type="ARBA" id="ARBA00010418"/>
    </source>
</evidence>
<proteinExistence type="inferred from homology"/>
<feature type="domain" description="Rhamnogalacturonan lyase" evidence="10">
    <location>
        <begin position="371"/>
        <end position="439"/>
    </location>
</feature>
<dbReference type="InterPro" id="IPR029413">
    <property type="entry name" value="RG-lyase_II"/>
</dbReference>